<organism evidence="2 3">
    <name type="scientific">Paraconexibacter antarcticus</name>
    <dbReference type="NCBI Taxonomy" id="2949664"/>
    <lineage>
        <taxon>Bacteria</taxon>
        <taxon>Bacillati</taxon>
        <taxon>Actinomycetota</taxon>
        <taxon>Thermoleophilia</taxon>
        <taxon>Solirubrobacterales</taxon>
        <taxon>Paraconexibacteraceae</taxon>
        <taxon>Paraconexibacter</taxon>
    </lineage>
</organism>
<gene>
    <name evidence="2" type="ORF">NBH00_21930</name>
</gene>
<accession>A0ABY5DRV4</accession>
<feature type="domain" description="Oxidoreductase molybdopterin-binding" evidence="1">
    <location>
        <begin position="68"/>
        <end position="214"/>
    </location>
</feature>
<keyword evidence="3" id="KW-1185">Reference proteome</keyword>
<dbReference type="EMBL" id="CP098502">
    <property type="protein sequence ID" value="UTI63988.1"/>
    <property type="molecule type" value="Genomic_DNA"/>
</dbReference>
<dbReference type="PANTHER" id="PTHR43032">
    <property type="entry name" value="PROTEIN-METHIONINE-SULFOXIDE REDUCTASE"/>
    <property type="match status" value="1"/>
</dbReference>
<dbReference type="InterPro" id="IPR006311">
    <property type="entry name" value="TAT_signal"/>
</dbReference>
<dbReference type="RefSeq" id="WP_254570702.1">
    <property type="nucleotide sequence ID" value="NZ_CP098502.1"/>
</dbReference>
<protein>
    <submittedName>
        <fullName evidence="2">Molybdopterin-dependent oxidoreductase</fullName>
    </submittedName>
</protein>
<dbReference type="InterPro" id="IPR036374">
    <property type="entry name" value="OxRdtase_Mopterin-bd_sf"/>
</dbReference>
<dbReference type="PROSITE" id="PS51318">
    <property type="entry name" value="TAT"/>
    <property type="match status" value="1"/>
</dbReference>
<dbReference type="Pfam" id="PF00174">
    <property type="entry name" value="Oxidored_molyb"/>
    <property type="match status" value="1"/>
</dbReference>
<dbReference type="Proteomes" id="UP001056035">
    <property type="component" value="Chromosome"/>
</dbReference>
<evidence type="ECO:0000313" key="3">
    <source>
        <dbReference type="Proteomes" id="UP001056035"/>
    </source>
</evidence>
<dbReference type="SUPFAM" id="SSF56524">
    <property type="entry name" value="Oxidoreductase molybdopterin-binding domain"/>
    <property type="match status" value="1"/>
</dbReference>
<evidence type="ECO:0000313" key="2">
    <source>
        <dbReference type="EMBL" id="UTI63988.1"/>
    </source>
</evidence>
<dbReference type="InterPro" id="IPR000572">
    <property type="entry name" value="OxRdtase_Mopterin-bd_dom"/>
</dbReference>
<dbReference type="Gene3D" id="3.90.420.10">
    <property type="entry name" value="Oxidoreductase, molybdopterin-binding domain"/>
    <property type="match status" value="1"/>
</dbReference>
<proteinExistence type="predicted"/>
<evidence type="ECO:0000259" key="1">
    <source>
        <dbReference type="Pfam" id="PF00174"/>
    </source>
</evidence>
<name>A0ABY5DRV4_9ACTN</name>
<sequence>MSTDDPEIPGRPLGRRAFIGLMGAGLSSLAWGGSALQAASSASSVLPAAVRDAIPVGGQWRIYAVSPPYPRFDAAAWHLSIEGLVEHPVRLDIGQLRALATVSQTSDFHCVTGWSVTGVKWGGVRFDQLLALAKPKPEAKAVAFVSAEQPYVDTLTLEQLSAPDAMLAYDMDGRPLTREHGAPVRVVMPKMYGYKGVKWVSRIVLTDQPQDGYWEQRGYDRDAWVGRSNGV</sequence>
<reference evidence="2 3" key="1">
    <citation type="submission" date="2022-06" db="EMBL/GenBank/DDBJ databases">
        <title>Paraconexibacter antarcticus.</title>
        <authorList>
            <person name="Kim C.S."/>
        </authorList>
    </citation>
    <scope>NUCLEOTIDE SEQUENCE [LARGE SCALE GENOMIC DNA]</scope>
    <source>
        <strain evidence="2 3">02-257</strain>
    </source>
</reference>